<name>A0AC61QNW4_9BACT</name>
<evidence type="ECO:0000313" key="2">
    <source>
        <dbReference type="Proteomes" id="UP000308886"/>
    </source>
</evidence>
<dbReference type="Proteomes" id="UP000308886">
    <property type="component" value="Unassembled WGS sequence"/>
</dbReference>
<sequence length="163" mass="18880">MLSFRNDILPLKDKLFRLALRITMQREDAEDVVQETMIKLWSRRESLDTVGNLEAFAITVCRNTALDHVKRAASGTVSLDEGMTLREGSVNPYDKIYAQESLRHVNSLMLQLPEKQRACMHLRDFEGKNYREIADIMQMTEDQVKVNIFRARKAIKSKMSNCQ</sequence>
<evidence type="ECO:0000313" key="1">
    <source>
        <dbReference type="EMBL" id="TGX81502.1"/>
    </source>
</evidence>
<organism evidence="1 2">
    <name type="scientific">Palleniella muris</name>
    <dbReference type="NCBI Taxonomy" id="3038145"/>
    <lineage>
        <taxon>Bacteria</taxon>
        <taxon>Pseudomonadati</taxon>
        <taxon>Bacteroidota</taxon>
        <taxon>Bacteroidia</taxon>
        <taxon>Bacteroidales</taxon>
        <taxon>Prevotellaceae</taxon>
        <taxon>Palleniella</taxon>
    </lineage>
</organism>
<protein>
    <submittedName>
        <fullName evidence="1">Sigma-70 family RNA polymerase sigma factor</fullName>
    </submittedName>
</protein>
<proteinExistence type="predicted"/>
<dbReference type="EMBL" id="SRZC01000016">
    <property type="protein sequence ID" value="TGX81502.1"/>
    <property type="molecule type" value="Genomic_DNA"/>
</dbReference>
<keyword evidence="2" id="KW-1185">Reference proteome</keyword>
<comment type="caution">
    <text evidence="1">The sequence shown here is derived from an EMBL/GenBank/DDBJ whole genome shotgun (WGS) entry which is preliminary data.</text>
</comment>
<accession>A0AC61QNW4</accession>
<reference evidence="1" key="1">
    <citation type="submission" date="2019-04" db="EMBL/GenBank/DDBJ databases">
        <title>Microbes associate with the intestines of laboratory mice.</title>
        <authorList>
            <person name="Navarre W."/>
            <person name="Wong E."/>
            <person name="Huang K."/>
            <person name="Tropini C."/>
            <person name="Ng K."/>
            <person name="Yu B."/>
        </authorList>
    </citation>
    <scope>NUCLEOTIDE SEQUENCE</scope>
    <source>
        <strain evidence="1">NM73_A23</strain>
    </source>
</reference>
<gene>
    <name evidence="1" type="ORF">E5358_10225</name>
</gene>